<evidence type="ECO:0000313" key="3">
    <source>
        <dbReference type="EMBL" id="KUN96875.1"/>
    </source>
</evidence>
<dbReference type="InterPro" id="IPR000719">
    <property type="entry name" value="Prot_kinase_dom"/>
</dbReference>
<evidence type="ECO:0000259" key="2">
    <source>
        <dbReference type="PROSITE" id="PS50011"/>
    </source>
</evidence>
<comment type="caution">
    <text evidence="3">The sequence shown here is derived from an EMBL/GenBank/DDBJ whole genome shotgun (WGS) entry which is preliminary data.</text>
</comment>
<dbReference type="OrthoDB" id="5181219at2"/>
<evidence type="ECO:0000256" key="1">
    <source>
        <dbReference type="SAM" id="MobiDB-lite"/>
    </source>
</evidence>
<dbReference type="STRING" id="661399.AQJ67_32405"/>
<dbReference type="SUPFAM" id="SSF56112">
    <property type="entry name" value="Protein kinase-like (PK-like)"/>
    <property type="match status" value="1"/>
</dbReference>
<accession>A0A101TR18</accession>
<protein>
    <recommendedName>
        <fullName evidence="2">Protein kinase domain-containing protein</fullName>
    </recommendedName>
</protein>
<keyword evidence="4" id="KW-1185">Reference proteome</keyword>
<name>A0A101TR18_9ACTN</name>
<dbReference type="GO" id="GO:0005524">
    <property type="term" value="F:ATP binding"/>
    <property type="evidence" value="ECO:0007669"/>
    <property type="project" value="InterPro"/>
</dbReference>
<sequence>MNRVPRWEPDWQCGPPERPEEYTLVSHLHTGGEGEVWRASRRLRDGGESHCALKILTSEEGDVTPEQRAAWRERWADSVHRRFGLDIPGLATPYQYFVGPVPRPARQRPSGAQILYLVSPWYDGTPADLWAESSTADAVARAEVLRALCVIVDRLHDLGYVHQDISGGNVLVTEDGQVQLIDITFLTPLGRELTLIPYTPGYAPEDENGERDRERPDPARDRFSVGAVARALLLPELGPLGDYDPARMTHRQLVSYGYSVQVADCLVRALDPEPARRPAPLTAWAEELRDLLVADRDAPHTCVDVLPAGIGHPLVVTGGPSGLRWYDAPGQPSHRPPFAAGAPRGIRAVACLSGPQGGSGVAAVDARGALWLGTADRWRELAGDVRSIVALNTHGMPALLWAGHGSGVHLYPGLPGREGEPPPARSRLSASTGAPAEVLAASRDRDGRPCVLVGLPDRVELWAWPESSGGLPLRRPVSDAPATRAALALNVWGELEAALLRPDGNREIWCDHFADGWLCVEESRPAGADTVDVALLGDRRLNVRADAAADGLTVSVTTSTDSSTWHIGEPAHRVRLTRTADGRLLAVCLAQDGPRSVWEEWTGTHGPVQKLQIVGAD</sequence>
<evidence type="ECO:0000313" key="4">
    <source>
        <dbReference type="Proteomes" id="UP000053429"/>
    </source>
</evidence>
<dbReference type="SMART" id="SM00220">
    <property type="entry name" value="S_TKc"/>
    <property type="match status" value="1"/>
</dbReference>
<feature type="region of interest" description="Disordered" evidence="1">
    <location>
        <begin position="198"/>
        <end position="219"/>
    </location>
</feature>
<feature type="region of interest" description="Disordered" evidence="1">
    <location>
        <begin position="414"/>
        <end position="436"/>
    </location>
</feature>
<gene>
    <name evidence="3" type="ORF">AQJ67_32405</name>
</gene>
<dbReference type="PROSITE" id="PS00109">
    <property type="entry name" value="PROTEIN_KINASE_TYR"/>
    <property type="match status" value="1"/>
</dbReference>
<dbReference type="InterPro" id="IPR008266">
    <property type="entry name" value="Tyr_kinase_AS"/>
</dbReference>
<feature type="domain" description="Protein kinase" evidence="2">
    <location>
        <begin position="22"/>
        <end position="292"/>
    </location>
</feature>
<dbReference type="Gene3D" id="1.10.510.10">
    <property type="entry name" value="Transferase(Phosphotransferase) domain 1"/>
    <property type="match status" value="1"/>
</dbReference>
<feature type="compositionally biased region" description="Basic and acidic residues" evidence="1">
    <location>
        <begin position="210"/>
        <end position="219"/>
    </location>
</feature>
<proteinExistence type="predicted"/>
<dbReference type="RefSeq" id="WP_062722912.1">
    <property type="nucleotide sequence ID" value="NZ_KQ948935.1"/>
</dbReference>
<dbReference type="EMBL" id="LMWY01000043">
    <property type="protein sequence ID" value="KUN96875.1"/>
    <property type="molecule type" value="Genomic_DNA"/>
</dbReference>
<dbReference type="PROSITE" id="PS50011">
    <property type="entry name" value="PROTEIN_KINASE_DOM"/>
    <property type="match status" value="1"/>
</dbReference>
<organism evidence="3 4">
    <name type="scientific">Streptomyces caeruleatus</name>
    <dbReference type="NCBI Taxonomy" id="661399"/>
    <lineage>
        <taxon>Bacteria</taxon>
        <taxon>Bacillati</taxon>
        <taxon>Actinomycetota</taxon>
        <taxon>Actinomycetes</taxon>
        <taxon>Kitasatosporales</taxon>
        <taxon>Streptomycetaceae</taxon>
        <taxon>Streptomyces</taxon>
    </lineage>
</organism>
<dbReference type="AlphaFoldDB" id="A0A101TR18"/>
<dbReference type="InterPro" id="IPR011009">
    <property type="entry name" value="Kinase-like_dom_sf"/>
</dbReference>
<reference evidence="3 4" key="1">
    <citation type="submission" date="2015-10" db="EMBL/GenBank/DDBJ databases">
        <title>Draft genome sequence of Streptomyces caeruleatus NRRL B-24802, type strain for the species Streptomyces caeruleatus.</title>
        <authorList>
            <person name="Ruckert C."/>
            <person name="Winkler A."/>
            <person name="Kalinowski J."/>
            <person name="Kampfer P."/>
            <person name="Glaeser S."/>
        </authorList>
    </citation>
    <scope>NUCLEOTIDE SEQUENCE [LARGE SCALE GENOMIC DNA]</scope>
    <source>
        <strain evidence="3 4">NRRL B-24802</strain>
    </source>
</reference>
<dbReference type="Proteomes" id="UP000053429">
    <property type="component" value="Unassembled WGS sequence"/>
</dbReference>
<dbReference type="GO" id="GO:0004672">
    <property type="term" value="F:protein kinase activity"/>
    <property type="evidence" value="ECO:0007669"/>
    <property type="project" value="InterPro"/>
</dbReference>